<keyword evidence="2" id="KW-0808">Transferase</keyword>
<organism evidence="8 9">
    <name type="scientific">Acrobeloides nanus</name>
    <dbReference type="NCBI Taxonomy" id="290746"/>
    <lineage>
        <taxon>Eukaryota</taxon>
        <taxon>Metazoa</taxon>
        <taxon>Ecdysozoa</taxon>
        <taxon>Nematoda</taxon>
        <taxon>Chromadorea</taxon>
        <taxon>Rhabditida</taxon>
        <taxon>Tylenchina</taxon>
        <taxon>Cephalobomorpha</taxon>
        <taxon>Cephaloboidea</taxon>
        <taxon>Cephalobidae</taxon>
        <taxon>Acrobeloides</taxon>
    </lineage>
</organism>
<dbReference type="InterPro" id="IPR004046">
    <property type="entry name" value="GST_C"/>
</dbReference>
<name>A0A914EDJ1_9BILA</name>
<dbReference type="Gene3D" id="1.20.1050.10">
    <property type="match status" value="1"/>
</dbReference>
<dbReference type="GO" id="GO:0006749">
    <property type="term" value="P:glutathione metabolic process"/>
    <property type="evidence" value="ECO:0007669"/>
    <property type="project" value="TreeGrafter"/>
</dbReference>
<feature type="domain" description="GST N-terminal" evidence="6">
    <location>
        <begin position="1"/>
        <end position="55"/>
    </location>
</feature>
<dbReference type="PANTHER" id="PTHR11571:SF224">
    <property type="entry name" value="HEMATOPOIETIC PROSTAGLANDIN D SYNTHASE"/>
    <property type="match status" value="1"/>
</dbReference>
<evidence type="ECO:0000256" key="4">
    <source>
        <dbReference type="ARBA" id="ARBA00047960"/>
    </source>
</evidence>
<evidence type="ECO:0000256" key="3">
    <source>
        <dbReference type="ARBA" id="ARBA00038317"/>
    </source>
</evidence>
<evidence type="ECO:0000256" key="1">
    <source>
        <dbReference type="ARBA" id="ARBA00012452"/>
    </source>
</evidence>
<dbReference type="Gene3D" id="3.40.30.10">
    <property type="entry name" value="Glutaredoxin"/>
    <property type="match status" value="1"/>
</dbReference>
<dbReference type="InterPro" id="IPR050213">
    <property type="entry name" value="GST_superfamily"/>
</dbReference>
<dbReference type="InterPro" id="IPR036282">
    <property type="entry name" value="Glutathione-S-Trfase_C_sf"/>
</dbReference>
<dbReference type="PROSITE" id="PS50405">
    <property type="entry name" value="GST_CTER"/>
    <property type="match status" value="1"/>
</dbReference>
<evidence type="ECO:0000259" key="6">
    <source>
        <dbReference type="PROSITE" id="PS50404"/>
    </source>
</evidence>
<dbReference type="SUPFAM" id="SSF47616">
    <property type="entry name" value="GST C-terminal domain-like"/>
    <property type="match status" value="1"/>
</dbReference>
<dbReference type="EC" id="2.5.1.18" evidence="1"/>
<dbReference type="Pfam" id="PF14497">
    <property type="entry name" value="GST_C_3"/>
    <property type="match status" value="1"/>
</dbReference>
<evidence type="ECO:0000256" key="5">
    <source>
        <dbReference type="ARBA" id="ARBA00078118"/>
    </source>
</evidence>
<dbReference type="Proteomes" id="UP000887540">
    <property type="component" value="Unplaced"/>
</dbReference>
<dbReference type="Pfam" id="PF02798">
    <property type="entry name" value="GST_N"/>
    <property type="match status" value="1"/>
</dbReference>
<dbReference type="InterPro" id="IPR004045">
    <property type="entry name" value="Glutathione_S-Trfase_N"/>
</dbReference>
<feature type="domain" description="GST C-terminal" evidence="7">
    <location>
        <begin position="57"/>
        <end position="181"/>
    </location>
</feature>
<dbReference type="AlphaFoldDB" id="A0A914EDJ1"/>
<dbReference type="InterPro" id="IPR040079">
    <property type="entry name" value="Glutathione_S-Trfase"/>
</dbReference>
<dbReference type="PANTHER" id="PTHR11571">
    <property type="entry name" value="GLUTATHIONE S-TRANSFERASE"/>
    <property type="match status" value="1"/>
</dbReference>
<accession>A0A914EDJ1</accession>
<dbReference type="GO" id="GO:0005737">
    <property type="term" value="C:cytoplasm"/>
    <property type="evidence" value="ECO:0007669"/>
    <property type="project" value="UniProtKB-ARBA"/>
</dbReference>
<comment type="catalytic activity">
    <reaction evidence="4">
        <text>RX + glutathione = an S-substituted glutathione + a halide anion + H(+)</text>
        <dbReference type="Rhea" id="RHEA:16437"/>
        <dbReference type="ChEBI" id="CHEBI:15378"/>
        <dbReference type="ChEBI" id="CHEBI:16042"/>
        <dbReference type="ChEBI" id="CHEBI:17792"/>
        <dbReference type="ChEBI" id="CHEBI:57925"/>
        <dbReference type="ChEBI" id="CHEBI:90779"/>
        <dbReference type="EC" id="2.5.1.18"/>
    </reaction>
</comment>
<sequence length="181" mass="21240">MLFGRHIRLTPEEFGKDYKSKMPNGQLPVLEVDGKLLPESMAIFRYLGRKFGLAGKDEWEEAQIDALCDSYLDFMQEKPAFRLVATLGEAEKEALMKEKFVPATEKYFPIYKKYLAEAANGFFFKCGPTWFDFYLAEMHDSFNNYIPDFYQNHPEFKAHSEKVHSLQQLQNYLKTRPETKH</sequence>
<dbReference type="GO" id="GO:0004364">
    <property type="term" value="F:glutathione transferase activity"/>
    <property type="evidence" value="ECO:0007669"/>
    <property type="project" value="UniProtKB-EC"/>
</dbReference>
<dbReference type="InterPro" id="IPR036249">
    <property type="entry name" value="Thioredoxin-like_sf"/>
</dbReference>
<comment type="similarity">
    <text evidence="3">Belongs to the GST superfamily. Sigma family.</text>
</comment>
<evidence type="ECO:0000313" key="8">
    <source>
        <dbReference type="Proteomes" id="UP000887540"/>
    </source>
</evidence>
<keyword evidence="8" id="KW-1185">Reference proteome</keyword>
<dbReference type="PROSITE" id="PS50404">
    <property type="entry name" value="GST_NTER"/>
    <property type="match status" value="1"/>
</dbReference>
<dbReference type="InterPro" id="IPR010987">
    <property type="entry name" value="Glutathione-S-Trfase_C-like"/>
</dbReference>
<dbReference type="SUPFAM" id="SSF52833">
    <property type="entry name" value="Thioredoxin-like"/>
    <property type="match status" value="1"/>
</dbReference>
<reference evidence="9" key="1">
    <citation type="submission" date="2022-11" db="UniProtKB">
        <authorList>
            <consortium name="WormBaseParasite"/>
        </authorList>
    </citation>
    <scope>IDENTIFICATION</scope>
</reference>
<protein>
    <recommendedName>
        <fullName evidence="1">glutathione transferase</fullName>
        <ecNumber evidence="1">2.5.1.18</ecNumber>
    </recommendedName>
    <alternativeName>
        <fullName evidence="5">GST class-sigma</fullName>
    </alternativeName>
</protein>
<dbReference type="WBParaSite" id="ACRNAN_scaffold7307.g31297.t1">
    <property type="protein sequence ID" value="ACRNAN_scaffold7307.g31297.t1"/>
    <property type="gene ID" value="ACRNAN_scaffold7307.g31297"/>
</dbReference>
<evidence type="ECO:0000313" key="9">
    <source>
        <dbReference type="WBParaSite" id="ACRNAN_scaffold7307.g31297.t1"/>
    </source>
</evidence>
<evidence type="ECO:0000256" key="2">
    <source>
        <dbReference type="ARBA" id="ARBA00022679"/>
    </source>
</evidence>
<dbReference type="SFLD" id="SFLDS00019">
    <property type="entry name" value="Glutathione_Transferase_(cytos"/>
    <property type="match status" value="1"/>
</dbReference>
<evidence type="ECO:0000259" key="7">
    <source>
        <dbReference type="PROSITE" id="PS50405"/>
    </source>
</evidence>
<proteinExistence type="inferred from homology"/>
<dbReference type="CDD" id="cd03192">
    <property type="entry name" value="GST_C_Sigma_like"/>
    <property type="match status" value="1"/>
</dbReference>
<dbReference type="FunFam" id="1.20.1050.10:FF:000031">
    <property type="entry name" value="Glutathione S-Transferase"/>
    <property type="match status" value="1"/>
</dbReference>